<evidence type="ECO:0000256" key="3">
    <source>
        <dbReference type="ARBA" id="ARBA00012058"/>
    </source>
</evidence>
<dbReference type="GO" id="GO:0004634">
    <property type="term" value="F:phosphopyruvate hydratase activity"/>
    <property type="evidence" value="ECO:0007669"/>
    <property type="project" value="UniProtKB-EC"/>
</dbReference>
<keyword evidence="5" id="KW-0324">Glycolysis</keyword>
<dbReference type="GO" id="GO:0000015">
    <property type="term" value="C:phosphopyruvate hydratase complex"/>
    <property type="evidence" value="ECO:0007669"/>
    <property type="project" value="InterPro"/>
</dbReference>
<feature type="binding site" evidence="9">
    <location>
        <position position="247"/>
    </location>
    <ligand>
        <name>Mg(2+)</name>
        <dbReference type="ChEBI" id="CHEBI:18420"/>
    </ligand>
</feature>
<dbReference type="SMART" id="SM01193">
    <property type="entry name" value="Enolase_N"/>
    <property type="match status" value="1"/>
</dbReference>
<feature type="binding site" evidence="8">
    <location>
        <position position="169"/>
    </location>
    <ligand>
        <name>substrate</name>
    </ligand>
</feature>
<evidence type="ECO:0000313" key="12">
    <source>
        <dbReference type="EMBL" id="GBF87758.1"/>
    </source>
</evidence>
<dbReference type="Pfam" id="PF00113">
    <property type="entry name" value="Enolase_C"/>
    <property type="match status" value="1"/>
</dbReference>
<dbReference type="EC" id="4.2.1.11" evidence="3"/>
<dbReference type="InterPro" id="IPR036849">
    <property type="entry name" value="Enolase-like_C_sf"/>
</dbReference>
<dbReference type="HAMAP" id="MF_00318">
    <property type="entry name" value="Enolase"/>
    <property type="match status" value="1"/>
</dbReference>
<dbReference type="InterPro" id="IPR020809">
    <property type="entry name" value="Enolase_CS"/>
</dbReference>
<dbReference type="Gene3D" id="3.20.20.120">
    <property type="entry name" value="Enolase-like C-terminal domain"/>
    <property type="match status" value="1"/>
</dbReference>
<keyword evidence="4 9" id="KW-0460">Magnesium</keyword>
<dbReference type="InterPro" id="IPR029017">
    <property type="entry name" value="Enolase-like_N"/>
</dbReference>
<accession>A0A2V0NKD8</accession>
<dbReference type="GO" id="GO:0000287">
    <property type="term" value="F:magnesium ion binding"/>
    <property type="evidence" value="ECO:0007669"/>
    <property type="project" value="InterPro"/>
</dbReference>
<dbReference type="InterPro" id="IPR000941">
    <property type="entry name" value="Enolase"/>
</dbReference>
<dbReference type="PANTHER" id="PTHR11902:SF6">
    <property type="entry name" value="ENOLASE"/>
    <property type="match status" value="1"/>
</dbReference>
<dbReference type="SFLD" id="SFLDG00178">
    <property type="entry name" value="enolase"/>
    <property type="match status" value="1"/>
</dbReference>
<evidence type="ECO:0000256" key="7">
    <source>
        <dbReference type="PIRSR" id="PIRSR001400-1"/>
    </source>
</evidence>
<dbReference type="SMART" id="SM01192">
    <property type="entry name" value="Enolase_C"/>
    <property type="match status" value="1"/>
</dbReference>
<proteinExistence type="inferred from homology"/>
<feature type="domain" description="Enolase N-terminal" evidence="11">
    <location>
        <begin position="7"/>
        <end position="136"/>
    </location>
</feature>
<evidence type="ECO:0000259" key="10">
    <source>
        <dbReference type="SMART" id="SM01192"/>
    </source>
</evidence>
<dbReference type="PRINTS" id="PR00148">
    <property type="entry name" value="ENOLASE"/>
</dbReference>
<evidence type="ECO:0000259" key="11">
    <source>
        <dbReference type="SMART" id="SM01193"/>
    </source>
</evidence>
<evidence type="ECO:0000256" key="8">
    <source>
        <dbReference type="PIRSR" id="PIRSR001400-2"/>
    </source>
</evidence>
<dbReference type="PIRSF" id="PIRSF001400">
    <property type="entry name" value="Enolase"/>
    <property type="match status" value="1"/>
</dbReference>
<name>A0A2V0NKD8_9CHLO</name>
<keyword evidence="9" id="KW-0479">Metal-binding</keyword>
<dbReference type="SFLD" id="SFLDF00002">
    <property type="entry name" value="enolase"/>
    <property type="match status" value="1"/>
</dbReference>
<dbReference type="NCBIfam" id="TIGR01060">
    <property type="entry name" value="eno"/>
    <property type="match status" value="1"/>
</dbReference>
<protein>
    <recommendedName>
        <fullName evidence="3">phosphopyruvate hydratase</fullName>
        <ecNumber evidence="3">4.2.1.11</ecNumber>
    </recommendedName>
</protein>
<feature type="binding site" evidence="8">
    <location>
        <position position="402"/>
    </location>
    <ligand>
        <name>substrate</name>
    </ligand>
</feature>
<dbReference type="OrthoDB" id="1739814at2759"/>
<dbReference type="PROSITE" id="PS00164">
    <property type="entry name" value="ENOLASE"/>
    <property type="match status" value="1"/>
</dbReference>
<dbReference type="InterPro" id="IPR020810">
    <property type="entry name" value="Enolase_C"/>
</dbReference>
<evidence type="ECO:0000256" key="2">
    <source>
        <dbReference type="ARBA" id="ARBA00009604"/>
    </source>
</evidence>
<feature type="binding site" evidence="8">
    <location>
        <begin position="378"/>
        <end position="381"/>
    </location>
    <ligand>
        <name>substrate</name>
    </ligand>
</feature>
<dbReference type="SUPFAM" id="SSF54826">
    <property type="entry name" value="Enolase N-terminal domain-like"/>
    <property type="match status" value="1"/>
</dbReference>
<reference evidence="12 13" key="1">
    <citation type="journal article" date="2018" name="Sci. Rep.">
        <title>Raphidocelis subcapitata (=Pseudokirchneriella subcapitata) provides an insight into genome evolution and environmental adaptations in the Sphaeropleales.</title>
        <authorList>
            <person name="Suzuki S."/>
            <person name="Yamaguchi H."/>
            <person name="Nakajima N."/>
            <person name="Kawachi M."/>
        </authorList>
    </citation>
    <scope>NUCLEOTIDE SEQUENCE [LARGE SCALE GENOMIC DNA]</scope>
    <source>
        <strain evidence="12 13">NIES-35</strain>
    </source>
</reference>
<dbReference type="EMBL" id="BDRX01000002">
    <property type="protein sequence ID" value="GBF87758.1"/>
    <property type="molecule type" value="Genomic_DNA"/>
</dbReference>
<dbReference type="FunFam" id="3.20.20.120:FF:000002">
    <property type="entry name" value="Enolase 1"/>
    <property type="match status" value="1"/>
</dbReference>
<feature type="binding site" evidence="8">
    <location>
        <position position="160"/>
    </location>
    <ligand>
        <name>substrate</name>
    </ligand>
</feature>
<evidence type="ECO:0000256" key="6">
    <source>
        <dbReference type="ARBA" id="ARBA00023239"/>
    </source>
</evidence>
<keyword evidence="6" id="KW-0456">Lyase</keyword>
<dbReference type="InterPro" id="IPR020811">
    <property type="entry name" value="Enolase_N"/>
</dbReference>
<dbReference type="UniPathway" id="UPA00109">
    <property type="reaction ID" value="UER00187"/>
</dbReference>
<evidence type="ECO:0000256" key="1">
    <source>
        <dbReference type="ARBA" id="ARBA00005031"/>
    </source>
</evidence>
<dbReference type="AlphaFoldDB" id="A0A2V0NKD8"/>
<evidence type="ECO:0000256" key="4">
    <source>
        <dbReference type="ARBA" id="ARBA00022842"/>
    </source>
</evidence>
<organism evidence="12 13">
    <name type="scientific">Raphidocelis subcapitata</name>
    <dbReference type="NCBI Taxonomy" id="307507"/>
    <lineage>
        <taxon>Eukaryota</taxon>
        <taxon>Viridiplantae</taxon>
        <taxon>Chlorophyta</taxon>
        <taxon>core chlorophytes</taxon>
        <taxon>Chlorophyceae</taxon>
        <taxon>CS clade</taxon>
        <taxon>Sphaeropleales</taxon>
        <taxon>Selenastraceae</taxon>
        <taxon>Raphidocelis</taxon>
    </lineage>
</organism>
<dbReference type="GO" id="GO:0006096">
    <property type="term" value="P:glycolytic process"/>
    <property type="evidence" value="ECO:0007669"/>
    <property type="project" value="UniProtKB-UniPathway"/>
</dbReference>
<feature type="binding site" evidence="8">
    <location>
        <position position="326"/>
    </location>
    <ligand>
        <name>substrate</name>
    </ligand>
</feature>
<feature type="binding site" evidence="9">
    <location>
        <position position="299"/>
    </location>
    <ligand>
        <name>Mg(2+)</name>
        <dbReference type="ChEBI" id="CHEBI:18420"/>
    </ligand>
</feature>
<keyword evidence="13" id="KW-1185">Reference proteome</keyword>
<dbReference type="Proteomes" id="UP000247498">
    <property type="component" value="Unassembled WGS sequence"/>
</dbReference>
<dbReference type="InParanoid" id="A0A2V0NKD8"/>
<feature type="active site" description="Proton donor" evidence="7">
    <location>
        <position position="212"/>
    </location>
</feature>
<gene>
    <name evidence="12" type="ORF">Rsub_00469</name>
</gene>
<comment type="similarity">
    <text evidence="2">Belongs to the enolase family.</text>
</comment>
<feature type="domain" description="Enolase C-terminal TIM barrel" evidence="10">
    <location>
        <begin position="144"/>
        <end position="439"/>
    </location>
</feature>
<evidence type="ECO:0000256" key="9">
    <source>
        <dbReference type="PIRSR" id="PIRSR001400-3"/>
    </source>
</evidence>
<feature type="binding site" evidence="9">
    <location>
        <position position="326"/>
    </location>
    <ligand>
        <name>Mg(2+)</name>
        <dbReference type="ChEBI" id="CHEBI:18420"/>
    </ligand>
</feature>
<feature type="binding site" evidence="8">
    <location>
        <position position="299"/>
    </location>
    <ligand>
        <name>substrate</name>
    </ligand>
</feature>
<evidence type="ECO:0000256" key="5">
    <source>
        <dbReference type="ARBA" id="ARBA00023152"/>
    </source>
</evidence>
<comment type="cofactor">
    <cofactor evidence="9">
        <name>Mg(2+)</name>
        <dbReference type="ChEBI" id="CHEBI:18420"/>
    </cofactor>
    <text evidence="9">Mg(2+) is required for catalysis and for stabilizing the dimer.</text>
</comment>
<comment type="pathway">
    <text evidence="1">Carbohydrate degradation; glycolysis; pyruvate from D-glyceraldehyde 3-phosphate: step 4/5.</text>
</comment>
<dbReference type="PANTHER" id="PTHR11902">
    <property type="entry name" value="ENOLASE"/>
    <property type="match status" value="1"/>
</dbReference>
<comment type="caution">
    <text evidence="12">The sequence shown here is derived from an EMBL/GenBank/DDBJ whole genome shotgun (WGS) entry which is preliminary data.</text>
</comment>
<dbReference type="CDD" id="cd03313">
    <property type="entry name" value="enolase"/>
    <property type="match status" value="1"/>
</dbReference>
<dbReference type="STRING" id="307507.A0A2V0NKD8"/>
<dbReference type="SFLD" id="SFLDS00001">
    <property type="entry name" value="Enolase"/>
    <property type="match status" value="1"/>
</dbReference>
<dbReference type="Pfam" id="PF03952">
    <property type="entry name" value="Enolase_N"/>
    <property type="match status" value="1"/>
</dbReference>
<dbReference type="FunFam" id="3.30.390.10:FF:000001">
    <property type="entry name" value="Enolase"/>
    <property type="match status" value="1"/>
</dbReference>
<sequence length="442" mass="46893">MAPKAAITDLKARQIFDSRGKPTVEVELTCAGGTFRAAVPSGKSTGIHEACELRDGDKSLYKGASVFKAVKNVNEIIRPALLGKDAADQVAIDQAMIDLDGSDNKANLGANAILGVSMAACRAGAAARGVPLWRHIATLAGNARPVLPVPSFNVINGGVHAGNILAPQEFMILPVGASSFAEAMRMGTDTYHTLKELIVARYGLDAANVGDEGGFAPPCESFEAALDLLVAAIEGAGYTGKVKIGIDPASSEFFSEEPLPRYDLKFKAKPNDGSGVRTSDEMIALYGSLVKKYPIIFLEDPLAEDDWDGFAKITSEIGEDFEIIGDDLLCTNPSRISRAIKAKSCNGLLLKVNQIGTVTESIKAVQMAKAAGWGVLTSHRSGETEDTFIADISVGLSTGHIKSGAPCRSERMAKYNQLLRIEEEMGEEAPYAGSSWRFVPIA</sequence>
<dbReference type="SUPFAM" id="SSF51604">
    <property type="entry name" value="Enolase C-terminal domain-like"/>
    <property type="match status" value="1"/>
</dbReference>
<dbReference type="FunCoup" id="A0A2V0NKD8">
    <property type="interactions" value="1285"/>
</dbReference>
<evidence type="ECO:0000313" key="13">
    <source>
        <dbReference type="Proteomes" id="UP000247498"/>
    </source>
</evidence>
<dbReference type="Gene3D" id="3.30.390.10">
    <property type="entry name" value="Enolase-like, N-terminal domain"/>
    <property type="match status" value="1"/>
</dbReference>
<feature type="active site" description="Proton acceptor" evidence="7">
    <location>
        <position position="351"/>
    </location>
</feature>